<feature type="domain" description="O-methyltransferase dimerisation" evidence="6">
    <location>
        <begin position="76"/>
        <end position="147"/>
    </location>
</feature>
<name>F4RCU6_MELLP</name>
<organism evidence="8">
    <name type="scientific">Melampsora larici-populina (strain 98AG31 / pathotype 3-4-7)</name>
    <name type="common">Poplar leaf rust fungus</name>
    <dbReference type="NCBI Taxonomy" id="747676"/>
    <lineage>
        <taxon>Eukaryota</taxon>
        <taxon>Fungi</taxon>
        <taxon>Dikarya</taxon>
        <taxon>Basidiomycota</taxon>
        <taxon>Pucciniomycotina</taxon>
        <taxon>Pucciniomycetes</taxon>
        <taxon>Pucciniales</taxon>
        <taxon>Melampsoraceae</taxon>
        <taxon>Melampsora</taxon>
    </lineage>
</organism>
<evidence type="ECO:0000256" key="2">
    <source>
        <dbReference type="ARBA" id="ARBA00022679"/>
    </source>
</evidence>
<dbReference type="InterPro" id="IPR016461">
    <property type="entry name" value="COMT-like"/>
</dbReference>
<dbReference type="Gene3D" id="3.40.50.150">
    <property type="entry name" value="Vaccinia Virus protein VP39"/>
    <property type="match status" value="1"/>
</dbReference>
<dbReference type="GO" id="GO:0032259">
    <property type="term" value="P:methylation"/>
    <property type="evidence" value="ECO:0007669"/>
    <property type="project" value="UniProtKB-KW"/>
</dbReference>
<evidence type="ECO:0000313" key="7">
    <source>
        <dbReference type="EMBL" id="EGG09924.1"/>
    </source>
</evidence>
<dbReference type="OrthoDB" id="2410195at2759"/>
<dbReference type="eggNOG" id="KOG3178">
    <property type="taxonomic scope" value="Eukaryota"/>
</dbReference>
<evidence type="ECO:0000256" key="4">
    <source>
        <dbReference type="SAM" id="MobiDB-lite"/>
    </source>
</evidence>
<dbReference type="PROSITE" id="PS51683">
    <property type="entry name" value="SAM_OMT_II"/>
    <property type="match status" value="1"/>
</dbReference>
<sequence>MSLSSLATLISNSVATIERAVADASKSRQFQQSRHGSSSRPAPVTPHDVLEAVDLIVAACAELTAKVQDSTGFICKHALGFNVSSAIRVAVEGHIPEILRPHGTTGLHINQIAEKCDANSNRLERILRLLVSHHIFTSPKRGWFANNRHSLALDTGKLAEELPKELNSEKYMGPNTLPALITHSTDEMFKSSSHLTECILEPSSSRSFFGDQSPFSHAFETGMDFQTFLQLSFDQEVRLRRFIDKCECGLIDDFALNDMIVSTATECLSRIGASDQGLGAYNWATIGNGLLVDVGGGVGHVPLSLARSYPNLRIVLQDRVEVIAQAVTFWQKHFPQAVKSKRVVLEAQNVFDPQKRKGIRVFYVRFVIREWNDAQAVRILTNLSKASSSSTKLILVERTVTNWSQQSVNDCPLQSWEILKDARIPRNVQSSFCHNEDHPAILEETGRPLIDLLDAQLMLYGPGRERTLEELILLLRDSNWKVDKISRPGTSSLTQLICVPIIRPEDEEEPTGAWHKRPSSSSVAQEASTSPTSSPQKVKSVLGRLDSTLKAQEKEQAQDGQEDFSPENQEHVTKDSRGSISPDDEGPISRAVVPMIMITSEGGTQESALPKDSDIPDQVNTDSSTKNDTQMVEDTPISTVEGALHSNEAP</sequence>
<dbReference type="GO" id="GO:0008171">
    <property type="term" value="F:O-methyltransferase activity"/>
    <property type="evidence" value="ECO:0007669"/>
    <property type="project" value="InterPro"/>
</dbReference>
<evidence type="ECO:0000313" key="8">
    <source>
        <dbReference type="Proteomes" id="UP000001072"/>
    </source>
</evidence>
<dbReference type="SUPFAM" id="SSF46785">
    <property type="entry name" value="Winged helix' DNA-binding domain"/>
    <property type="match status" value="1"/>
</dbReference>
<dbReference type="PANTHER" id="PTHR43712">
    <property type="entry name" value="PUTATIVE (AFU_ORTHOLOGUE AFUA_4G14580)-RELATED"/>
    <property type="match status" value="1"/>
</dbReference>
<dbReference type="VEuPathDB" id="FungiDB:MELLADRAFT_60894"/>
<dbReference type="EMBL" id="GL883096">
    <property type="protein sequence ID" value="EGG09924.1"/>
    <property type="molecule type" value="Genomic_DNA"/>
</dbReference>
<evidence type="ECO:0000256" key="1">
    <source>
        <dbReference type="ARBA" id="ARBA00022603"/>
    </source>
</evidence>
<keyword evidence="1" id="KW-0489">Methyltransferase</keyword>
<dbReference type="HOGENOM" id="CLU_005533_0_4_1"/>
<feature type="compositionally biased region" description="Basic and acidic residues" evidence="4">
    <location>
        <begin position="568"/>
        <end position="577"/>
    </location>
</feature>
<dbReference type="Pfam" id="PF00891">
    <property type="entry name" value="Methyltransf_2"/>
    <property type="match status" value="1"/>
</dbReference>
<feature type="region of interest" description="Disordered" evidence="4">
    <location>
        <begin position="25"/>
        <end position="45"/>
    </location>
</feature>
<dbReference type="InterPro" id="IPR036388">
    <property type="entry name" value="WH-like_DNA-bd_sf"/>
</dbReference>
<feature type="domain" description="O-methyltransferase C-terminal" evidence="5">
    <location>
        <begin position="289"/>
        <end position="406"/>
    </location>
</feature>
<dbReference type="InterPro" id="IPR001077">
    <property type="entry name" value="COMT_C"/>
</dbReference>
<dbReference type="Gene3D" id="1.10.10.10">
    <property type="entry name" value="Winged helix-like DNA-binding domain superfamily/Winged helix DNA-binding domain"/>
    <property type="match status" value="1"/>
</dbReference>
<dbReference type="Pfam" id="PF08100">
    <property type="entry name" value="Dimerisation"/>
    <property type="match status" value="1"/>
</dbReference>
<keyword evidence="8" id="KW-1185">Reference proteome</keyword>
<feature type="compositionally biased region" description="Low complexity" evidence="4">
    <location>
        <begin position="519"/>
        <end position="530"/>
    </location>
</feature>
<accession>F4RCU6</accession>
<dbReference type="InParanoid" id="F4RCU6"/>
<keyword evidence="3" id="KW-0949">S-adenosyl-L-methionine</keyword>
<dbReference type="SUPFAM" id="SSF53335">
    <property type="entry name" value="S-adenosyl-L-methionine-dependent methyltransferases"/>
    <property type="match status" value="1"/>
</dbReference>
<dbReference type="PANTHER" id="PTHR43712:SF2">
    <property type="entry name" value="O-METHYLTRANSFERASE CICE"/>
    <property type="match status" value="1"/>
</dbReference>
<gene>
    <name evidence="7" type="ORF">MELLADRAFT_60894</name>
</gene>
<dbReference type="RefSeq" id="XP_007406978.1">
    <property type="nucleotide sequence ID" value="XM_007406916.1"/>
</dbReference>
<proteinExistence type="predicted"/>
<feature type="compositionally biased region" description="Polar residues" evidence="4">
    <location>
        <begin position="27"/>
        <end position="40"/>
    </location>
</feature>
<evidence type="ECO:0000259" key="6">
    <source>
        <dbReference type="Pfam" id="PF08100"/>
    </source>
</evidence>
<keyword evidence="2" id="KW-0808">Transferase</keyword>
<dbReference type="InterPro" id="IPR012967">
    <property type="entry name" value="COMT_dimerisation"/>
</dbReference>
<dbReference type="InterPro" id="IPR036390">
    <property type="entry name" value="WH_DNA-bd_sf"/>
</dbReference>
<dbReference type="Proteomes" id="UP000001072">
    <property type="component" value="Unassembled WGS sequence"/>
</dbReference>
<dbReference type="GO" id="GO:0046983">
    <property type="term" value="F:protein dimerization activity"/>
    <property type="evidence" value="ECO:0007669"/>
    <property type="project" value="InterPro"/>
</dbReference>
<evidence type="ECO:0000259" key="5">
    <source>
        <dbReference type="Pfam" id="PF00891"/>
    </source>
</evidence>
<feature type="compositionally biased region" description="Polar residues" evidence="4">
    <location>
        <begin position="618"/>
        <end position="638"/>
    </location>
</feature>
<protein>
    <submittedName>
        <fullName evidence="7">Uncharacterized protein</fullName>
    </submittedName>
</protein>
<reference evidence="8" key="1">
    <citation type="journal article" date="2011" name="Proc. Natl. Acad. Sci. U.S.A.">
        <title>Obligate biotrophy features unraveled by the genomic analysis of rust fungi.</title>
        <authorList>
            <person name="Duplessis S."/>
            <person name="Cuomo C.A."/>
            <person name="Lin Y.-C."/>
            <person name="Aerts A."/>
            <person name="Tisserant E."/>
            <person name="Veneault-Fourrey C."/>
            <person name="Joly D.L."/>
            <person name="Hacquard S."/>
            <person name="Amselem J."/>
            <person name="Cantarel B.L."/>
            <person name="Chiu R."/>
            <person name="Coutinho P.M."/>
            <person name="Feau N."/>
            <person name="Field M."/>
            <person name="Frey P."/>
            <person name="Gelhaye E."/>
            <person name="Goldberg J."/>
            <person name="Grabherr M.G."/>
            <person name="Kodira C.D."/>
            <person name="Kohler A."/>
            <person name="Kuees U."/>
            <person name="Lindquist E.A."/>
            <person name="Lucas S.M."/>
            <person name="Mago R."/>
            <person name="Mauceli E."/>
            <person name="Morin E."/>
            <person name="Murat C."/>
            <person name="Pangilinan J.L."/>
            <person name="Park R."/>
            <person name="Pearson M."/>
            <person name="Quesneville H."/>
            <person name="Rouhier N."/>
            <person name="Sakthikumar S."/>
            <person name="Salamov A.A."/>
            <person name="Schmutz J."/>
            <person name="Selles B."/>
            <person name="Shapiro H."/>
            <person name="Tanguay P."/>
            <person name="Tuskan G.A."/>
            <person name="Henrissat B."/>
            <person name="Van de Peer Y."/>
            <person name="Rouze P."/>
            <person name="Ellis J.G."/>
            <person name="Dodds P.N."/>
            <person name="Schein J.E."/>
            <person name="Zhong S."/>
            <person name="Hamelin R.C."/>
            <person name="Grigoriev I.V."/>
            <person name="Szabo L.J."/>
            <person name="Martin F."/>
        </authorList>
    </citation>
    <scope>NUCLEOTIDE SEQUENCE [LARGE SCALE GENOMIC DNA]</scope>
    <source>
        <strain evidence="8">98AG31 / pathotype 3-4-7</strain>
    </source>
</reference>
<dbReference type="GeneID" id="18929630"/>
<dbReference type="KEGG" id="mlr:MELLADRAFT_60894"/>
<dbReference type="AlphaFoldDB" id="F4RCU6"/>
<evidence type="ECO:0000256" key="3">
    <source>
        <dbReference type="ARBA" id="ARBA00022691"/>
    </source>
</evidence>
<feature type="region of interest" description="Disordered" evidence="4">
    <location>
        <begin position="507"/>
        <end position="650"/>
    </location>
</feature>
<dbReference type="InterPro" id="IPR029063">
    <property type="entry name" value="SAM-dependent_MTases_sf"/>
</dbReference>